<dbReference type="KEGG" id="xca:xcc-b100_4364"/>
<dbReference type="AlphaFoldDB" id="B0RZ48"/>
<gene>
    <name evidence="1" type="ORF">XCCB100_4364</name>
</gene>
<sequence>MRGTPASALQERALLMSAGATGKAPNNAKRRRDAEMHRMEAPLHIYAETGGFTK</sequence>
<dbReference type="EMBL" id="AM920689">
    <property type="protein sequence ID" value="CAP53734.1"/>
    <property type="molecule type" value="Genomic_DNA"/>
</dbReference>
<reference evidence="1 2" key="1">
    <citation type="journal article" date="2008" name="J. Biotechnol.">
        <title>The genome of Xanthomonas campestris pv. campestris B100 and its use for the reconstruction of metabolic pathways involved in xanthan biosynthesis.</title>
        <authorList>
            <person name="Vorholter F.J."/>
            <person name="Schneiker S."/>
            <person name="Goesmann A."/>
            <person name="Krause L."/>
            <person name="Bekel T."/>
            <person name="Kaiser O."/>
            <person name="Linke B."/>
            <person name="Patschkowski T."/>
            <person name="Ruckert C."/>
            <person name="Schmid J."/>
            <person name="Sidhu V.K."/>
            <person name="Sieber V."/>
            <person name="Tauch A."/>
            <person name="Watt S.A."/>
            <person name="Weisshaar B."/>
            <person name="Becker A."/>
            <person name="Niehaus K."/>
            <person name="Puhler A."/>
        </authorList>
    </citation>
    <scope>NUCLEOTIDE SEQUENCE [LARGE SCALE GENOMIC DNA]</scope>
    <source>
        <strain evidence="1 2">B100</strain>
    </source>
</reference>
<proteinExistence type="predicted"/>
<evidence type="ECO:0000313" key="1">
    <source>
        <dbReference type="EMBL" id="CAP53734.1"/>
    </source>
</evidence>
<name>B0RZ48_XANCB</name>
<dbReference type="Proteomes" id="UP000001188">
    <property type="component" value="Chromosome"/>
</dbReference>
<evidence type="ECO:0000313" key="2">
    <source>
        <dbReference type="Proteomes" id="UP000001188"/>
    </source>
</evidence>
<protein>
    <submittedName>
        <fullName evidence="1">Small protein</fullName>
    </submittedName>
</protein>
<dbReference type="HOGENOM" id="CLU_213451_0_0_6"/>
<organism evidence="1 2">
    <name type="scientific">Xanthomonas campestris pv. campestris (strain B100)</name>
    <dbReference type="NCBI Taxonomy" id="509169"/>
    <lineage>
        <taxon>Bacteria</taxon>
        <taxon>Pseudomonadati</taxon>
        <taxon>Pseudomonadota</taxon>
        <taxon>Gammaproteobacteria</taxon>
        <taxon>Lysobacterales</taxon>
        <taxon>Lysobacteraceae</taxon>
        <taxon>Xanthomonas</taxon>
    </lineage>
</organism>
<accession>B0RZ48</accession>